<dbReference type="EMBL" id="JARTFS010000013">
    <property type="protein sequence ID" value="MED4403228.1"/>
    <property type="molecule type" value="Genomic_DNA"/>
</dbReference>
<gene>
    <name evidence="4" type="ORF">P9271_18115</name>
</gene>
<name>A0ABU6P2H1_9BACI</name>
<evidence type="ECO:0000313" key="5">
    <source>
        <dbReference type="Proteomes" id="UP001342826"/>
    </source>
</evidence>
<dbReference type="Pfam" id="PF13439">
    <property type="entry name" value="Glyco_transf_4"/>
    <property type="match status" value="1"/>
</dbReference>
<evidence type="ECO:0000259" key="3">
    <source>
        <dbReference type="Pfam" id="PF13439"/>
    </source>
</evidence>
<evidence type="ECO:0000313" key="4">
    <source>
        <dbReference type="EMBL" id="MED4403228.1"/>
    </source>
</evidence>
<accession>A0ABU6P2H1</accession>
<dbReference type="PANTHER" id="PTHR12526:SF629">
    <property type="entry name" value="TEICHURONIC ACID BIOSYNTHESIS GLYCOSYLTRANSFERASE TUAH-RELATED"/>
    <property type="match status" value="1"/>
</dbReference>
<dbReference type="GeneID" id="301142108"/>
<dbReference type="PANTHER" id="PTHR12526">
    <property type="entry name" value="GLYCOSYLTRANSFERASE"/>
    <property type="match status" value="1"/>
</dbReference>
<sequence>MKKKVCILVHTHSFLDSRIFKKEAISLQKNGYDVTMIVPRIKGKLFDIDKKPFDTQFLEESFIHEGIKIITYNLQDFRPPVDLMQSHIDEMDYTQFDNPLTNIGLSVDADIYHAHEMGSLYAGIGIKRTLQRTKQKHVKLIFDSHDLIPDPLDNKTILKENKVKMLRLLNRMLHEIDYMITVSESIKSWFLAKKPLLPIEIVYNSPPLATDYEEKKYDHDKLTVCYEGHIADTRKGSKVKIFKMTKLCSNKIDFNFKIIGGVLHGHSLTIPSNLKDRIQLTGWVDYHSIAQHMKDVDVGWIDFDELQYSLNRAYALPNKFFSYLNNGVPVVVNKCHEMENFIRVHRCGLVVNKPKATAKDYAEAFLYLHENKDKLREMSKNARKIMEEVYSWENMEKRLLLVYDSLINNYSHPFSL</sequence>
<reference evidence="4 5" key="1">
    <citation type="submission" date="2023-03" db="EMBL/GenBank/DDBJ databases">
        <title>Bacillus Genome Sequencing.</title>
        <authorList>
            <person name="Dunlap C."/>
        </authorList>
    </citation>
    <scope>NUCLEOTIDE SEQUENCE [LARGE SCALE GENOMIC DNA]</scope>
    <source>
        <strain evidence="4 5">NRS-1717</strain>
    </source>
</reference>
<dbReference type="GO" id="GO:0016757">
    <property type="term" value="F:glycosyltransferase activity"/>
    <property type="evidence" value="ECO:0007669"/>
    <property type="project" value="UniProtKB-KW"/>
</dbReference>
<feature type="domain" description="Glycosyltransferase subfamily 4-like N-terminal" evidence="3">
    <location>
        <begin position="26"/>
        <end position="204"/>
    </location>
</feature>
<dbReference type="RefSeq" id="WP_066232338.1">
    <property type="nucleotide sequence ID" value="NZ_JARTFQ010000004.1"/>
</dbReference>
<evidence type="ECO:0000256" key="2">
    <source>
        <dbReference type="ARBA" id="ARBA00022679"/>
    </source>
</evidence>
<protein>
    <submittedName>
        <fullName evidence="4">Glycosyltransferase</fullName>
        <ecNumber evidence="4">2.4.-.-</ecNumber>
    </submittedName>
</protein>
<keyword evidence="5" id="KW-1185">Reference proteome</keyword>
<dbReference type="SUPFAM" id="SSF53756">
    <property type="entry name" value="UDP-Glycosyltransferase/glycogen phosphorylase"/>
    <property type="match status" value="1"/>
</dbReference>
<dbReference type="Pfam" id="PF13692">
    <property type="entry name" value="Glyco_trans_1_4"/>
    <property type="match status" value="1"/>
</dbReference>
<keyword evidence="2 4" id="KW-0808">Transferase</keyword>
<proteinExistence type="predicted"/>
<dbReference type="Proteomes" id="UP001342826">
    <property type="component" value="Unassembled WGS sequence"/>
</dbReference>
<organism evidence="4 5">
    <name type="scientific">Metabacillus fastidiosus</name>
    <dbReference type="NCBI Taxonomy" id="1458"/>
    <lineage>
        <taxon>Bacteria</taxon>
        <taxon>Bacillati</taxon>
        <taxon>Bacillota</taxon>
        <taxon>Bacilli</taxon>
        <taxon>Bacillales</taxon>
        <taxon>Bacillaceae</taxon>
        <taxon>Metabacillus</taxon>
    </lineage>
</organism>
<comment type="caution">
    <text evidence="4">The sequence shown here is derived from an EMBL/GenBank/DDBJ whole genome shotgun (WGS) entry which is preliminary data.</text>
</comment>
<keyword evidence="1 4" id="KW-0328">Glycosyltransferase</keyword>
<dbReference type="InterPro" id="IPR028098">
    <property type="entry name" value="Glyco_trans_4-like_N"/>
</dbReference>
<evidence type="ECO:0000256" key="1">
    <source>
        <dbReference type="ARBA" id="ARBA00022676"/>
    </source>
</evidence>
<dbReference type="Gene3D" id="3.40.50.2000">
    <property type="entry name" value="Glycogen Phosphorylase B"/>
    <property type="match status" value="2"/>
</dbReference>
<dbReference type="EC" id="2.4.-.-" evidence="4"/>